<dbReference type="EMBL" id="CAJVPU010003256">
    <property type="protein sequence ID" value="CAG8515573.1"/>
    <property type="molecule type" value="Genomic_DNA"/>
</dbReference>
<accession>A0ACA9L7V0</accession>
<name>A0ACA9L7V0_9GLOM</name>
<sequence length="101" mass="11751">MLAIATKIVKKYKLTLKMDISELGQYTSKFLKNLTNNRKRNQARRCLRDGFKFSSEQMSILIPNQRSGKTKTINLATFDRYQDPISIPQGLKEETIREMAH</sequence>
<keyword evidence="2" id="KW-1185">Reference proteome</keyword>
<proteinExistence type="predicted"/>
<organism evidence="1 2">
    <name type="scientific">Dentiscutata heterogama</name>
    <dbReference type="NCBI Taxonomy" id="1316150"/>
    <lineage>
        <taxon>Eukaryota</taxon>
        <taxon>Fungi</taxon>
        <taxon>Fungi incertae sedis</taxon>
        <taxon>Mucoromycota</taxon>
        <taxon>Glomeromycotina</taxon>
        <taxon>Glomeromycetes</taxon>
        <taxon>Diversisporales</taxon>
        <taxon>Gigasporaceae</taxon>
        <taxon>Dentiscutata</taxon>
    </lineage>
</organism>
<evidence type="ECO:0000313" key="2">
    <source>
        <dbReference type="Proteomes" id="UP000789702"/>
    </source>
</evidence>
<protein>
    <submittedName>
        <fullName evidence="1">7204_t:CDS:1</fullName>
    </submittedName>
</protein>
<dbReference type="Proteomes" id="UP000789702">
    <property type="component" value="Unassembled WGS sequence"/>
</dbReference>
<comment type="caution">
    <text evidence="1">The sequence shown here is derived from an EMBL/GenBank/DDBJ whole genome shotgun (WGS) entry which is preliminary data.</text>
</comment>
<gene>
    <name evidence="1" type="ORF">DHETER_LOCUS3666</name>
</gene>
<reference evidence="1" key="1">
    <citation type="submission" date="2021-06" db="EMBL/GenBank/DDBJ databases">
        <authorList>
            <person name="Kallberg Y."/>
            <person name="Tangrot J."/>
            <person name="Rosling A."/>
        </authorList>
    </citation>
    <scope>NUCLEOTIDE SEQUENCE</scope>
    <source>
        <strain evidence="1">IL203A</strain>
    </source>
</reference>
<evidence type="ECO:0000313" key="1">
    <source>
        <dbReference type="EMBL" id="CAG8515573.1"/>
    </source>
</evidence>